<organism evidence="12 13">
    <name type="scientific">Arthrobacter rhombi</name>
    <dbReference type="NCBI Taxonomy" id="71253"/>
    <lineage>
        <taxon>Bacteria</taxon>
        <taxon>Bacillati</taxon>
        <taxon>Actinomycetota</taxon>
        <taxon>Actinomycetes</taxon>
        <taxon>Micrococcales</taxon>
        <taxon>Micrococcaceae</taxon>
        <taxon>Arthrobacter</taxon>
    </lineage>
</organism>
<dbReference type="PROSITE" id="PS51296">
    <property type="entry name" value="RIESKE"/>
    <property type="match status" value="1"/>
</dbReference>
<dbReference type="PRINTS" id="PR00162">
    <property type="entry name" value="RIESKE"/>
</dbReference>
<evidence type="ECO:0000256" key="3">
    <source>
        <dbReference type="ARBA" id="ARBA00022714"/>
    </source>
</evidence>
<dbReference type="InterPro" id="IPR014349">
    <property type="entry name" value="Rieske_Fe-S_prot"/>
</dbReference>
<keyword evidence="4" id="KW-0479">Metal-binding</keyword>
<dbReference type="PANTHER" id="PTHR10134">
    <property type="entry name" value="CYTOCHROME B-C1 COMPLEX SUBUNIT RIESKE, MITOCHONDRIAL"/>
    <property type="match status" value="1"/>
</dbReference>
<evidence type="ECO:0000259" key="11">
    <source>
        <dbReference type="PROSITE" id="PS51296"/>
    </source>
</evidence>
<evidence type="ECO:0000256" key="4">
    <source>
        <dbReference type="ARBA" id="ARBA00022723"/>
    </source>
</evidence>
<protein>
    <recommendedName>
        <fullName evidence="2">Cytochrome bc1 complex Rieske iron-sulfur subunit</fullName>
    </recommendedName>
    <alternativeName>
        <fullName evidence="8">Cytochrome bc1 reductase complex subunit QcrA</fullName>
    </alternativeName>
</protein>
<evidence type="ECO:0000313" key="12">
    <source>
        <dbReference type="EMBL" id="SJM69967.1"/>
    </source>
</evidence>
<dbReference type="AlphaFoldDB" id="A0A1R4GP69"/>
<dbReference type="EMBL" id="FUHW01000038">
    <property type="protein sequence ID" value="SJM69967.1"/>
    <property type="molecule type" value="Genomic_DNA"/>
</dbReference>
<evidence type="ECO:0000256" key="1">
    <source>
        <dbReference type="ARBA" id="ARBA00002494"/>
    </source>
</evidence>
<dbReference type="InterPro" id="IPR005805">
    <property type="entry name" value="Rieske_Fe-S_prot_C"/>
</dbReference>
<dbReference type="GO" id="GO:0046872">
    <property type="term" value="F:metal ion binding"/>
    <property type="evidence" value="ECO:0007669"/>
    <property type="project" value="UniProtKB-KW"/>
</dbReference>
<name>A0A1R4GP69_9MICC</name>
<proteinExistence type="predicted"/>
<evidence type="ECO:0000313" key="13">
    <source>
        <dbReference type="Proteomes" id="UP000195913"/>
    </source>
</evidence>
<evidence type="ECO:0000256" key="6">
    <source>
        <dbReference type="ARBA" id="ARBA00023014"/>
    </source>
</evidence>
<dbReference type="Proteomes" id="UP000195913">
    <property type="component" value="Unassembled WGS sequence"/>
</dbReference>
<keyword evidence="13" id="KW-1185">Reference proteome</keyword>
<evidence type="ECO:0000256" key="10">
    <source>
        <dbReference type="SAM" id="SignalP"/>
    </source>
</evidence>
<dbReference type="GO" id="GO:0016705">
    <property type="term" value="F:oxidoreductase activity, acting on paired donors, with incorporation or reduction of molecular oxygen"/>
    <property type="evidence" value="ECO:0007669"/>
    <property type="project" value="UniProtKB-ARBA"/>
</dbReference>
<dbReference type="SUPFAM" id="SSF50022">
    <property type="entry name" value="ISP domain"/>
    <property type="match status" value="1"/>
</dbReference>
<evidence type="ECO:0000256" key="8">
    <source>
        <dbReference type="ARBA" id="ARBA00029586"/>
    </source>
</evidence>
<dbReference type="GO" id="GO:0051537">
    <property type="term" value="F:2 iron, 2 sulfur cluster binding"/>
    <property type="evidence" value="ECO:0007669"/>
    <property type="project" value="UniProtKB-KW"/>
</dbReference>
<evidence type="ECO:0000256" key="7">
    <source>
        <dbReference type="ARBA" id="ARBA00023157"/>
    </source>
</evidence>
<dbReference type="CDD" id="cd03467">
    <property type="entry name" value="Rieske"/>
    <property type="match status" value="1"/>
</dbReference>
<reference evidence="12 13" key="1">
    <citation type="submission" date="2017-02" db="EMBL/GenBank/DDBJ databases">
        <authorList>
            <person name="Peterson S.W."/>
        </authorList>
    </citation>
    <scope>NUCLEOTIDE SEQUENCE [LARGE SCALE GENOMIC DNA]</scope>
    <source>
        <strain evidence="12 13">B Ar 00.02</strain>
    </source>
</reference>
<keyword evidence="5" id="KW-0408">Iron</keyword>
<accession>A0A1R4GP69</accession>
<keyword evidence="6" id="KW-0411">Iron-sulfur</keyword>
<dbReference type="InterPro" id="IPR036922">
    <property type="entry name" value="Rieske_2Fe-2S_sf"/>
</dbReference>
<feature type="domain" description="Rieske" evidence="11">
    <location>
        <begin position="47"/>
        <end position="140"/>
    </location>
</feature>
<feature type="signal peptide" evidence="10">
    <location>
        <begin position="1"/>
        <end position="28"/>
    </location>
</feature>
<evidence type="ECO:0000256" key="2">
    <source>
        <dbReference type="ARBA" id="ARBA00015816"/>
    </source>
</evidence>
<evidence type="ECO:0000256" key="5">
    <source>
        <dbReference type="ARBA" id="ARBA00023004"/>
    </source>
</evidence>
<evidence type="ECO:0000256" key="9">
    <source>
        <dbReference type="ARBA" id="ARBA00034078"/>
    </source>
</evidence>
<keyword evidence="3" id="KW-0001">2Fe-2S</keyword>
<dbReference type="Gene3D" id="2.102.10.10">
    <property type="entry name" value="Rieske [2Fe-2S] iron-sulphur domain"/>
    <property type="match status" value="1"/>
</dbReference>
<sequence>MEQFTAQTTGRRTVLGGSLVLGTGAALAACGGGSSVEEVPEPSGEATKATTTDELAVGESASVAVSGDTYLLWRKDETTVLAYTAVCTHQGCTVGVTKKDFKCPCHGSEFSHDDGSAVVGPASKPLARFAAEIKGKDVLIYL</sequence>
<gene>
    <name evidence="12" type="ORF">FM101_12175</name>
</gene>
<feature type="chain" id="PRO_5012706759" description="Cytochrome bc1 complex Rieske iron-sulfur subunit" evidence="10">
    <location>
        <begin position="29"/>
        <end position="142"/>
    </location>
</feature>
<dbReference type="InterPro" id="IPR017941">
    <property type="entry name" value="Rieske_2Fe-2S"/>
</dbReference>
<keyword evidence="12" id="KW-0560">Oxidoreductase</keyword>
<keyword evidence="7" id="KW-1015">Disulfide bond</keyword>
<dbReference type="RefSeq" id="WP_086999911.1">
    <property type="nucleotide sequence ID" value="NZ_FUHW01000038.1"/>
</dbReference>
<dbReference type="GO" id="GO:0004497">
    <property type="term" value="F:monooxygenase activity"/>
    <property type="evidence" value="ECO:0007669"/>
    <property type="project" value="UniProtKB-ARBA"/>
</dbReference>
<comment type="cofactor">
    <cofactor evidence="9">
        <name>[2Fe-2S] cluster</name>
        <dbReference type="ChEBI" id="CHEBI:190135"/>
    </cofactor>
</comment>
<dbReference type="Pfam" id="PF00355">
    <property type="entry name" value="Rieske"/>
    <property type="match status" value="1"/>
</dbReference>
<keyword evidence="10" id="KW-0732">Signal</keyword>
<dbReference type="GO" id="GO:0016020">
    <property type="term" value="C:membrane"/>
    <property type="evidence" value="ECO:0007669"/>
    <property type="project" value="InterPro"/>
</dbReference>
<comment type="function">
    <text evidence="1">Iron-sulfur subunit of the cytochrome bc1 complex, an essential component of the respiratory electron transport chain required for ATP synthesis. The bc1 complex catalyzes the oxidation of menaquinol and the reduction of cytochrome c in the respiratory chain. The bc1 complex operates through a Q-cycle mechanism that couples electron transfer to generation of the proton gradient that drives ATP synthesis.</text>
</comment>